<dbReference type="AlphaFoldDB" id="A0A0W0XL06"/>
<evidence type="ECO:0000313" key="8">
    <source>
        <dbReference type="EMBL" id="KTD45369.1"/>
    </source>
</evidence>
<name>A0A0W0XL06_9GAMM</name>
<dbReference type="PROSITE" id="PS00588">
    <property type="entry name" value="FLAGELLA_BB_ROD"/>
    <property type="match status" value="1"/>
</dbReference>
<dbReference type="GO" id="GO:0071973">
    <property type="term" value="P:bacterial-type flagellum-dependent cell motility"/>
    <property type="evidence" value="ECO:0007669"/>
    <property type="project" value="InterPro"/>
</dbReference>
<sequence>MFEDNTIRLIKLGLDAALMRQTAIAANIANVNTPNYQTVEVIFEQQLANYDQNSNRGSVNFLELQPAIHTGDTAPALDDQIALGIKNATQFRTLIKGLNHKLAIMKMALHGNNQA</sequence>
<dbReference type="PIRSF" id="PIRSF002889">
    <property type="entry name" value="Rod_FlgB"/>
    <property type="match status" value="1"/>
</dbReference>
<dbReference type="InterPro" id="IPR019776">
    <property type="entry name" value="Flagellar_basal_body_rod_CS"/>
</dbReference>
<dbReference type="OrthoDB" id="5652417at2"/>
<dbReference type="EMBL" id="LNYS01000025">
    <property type="protein sequence ID" value="KTD45369.1"/>
    <property type="molecule type" value="Genomic_DNA"/>
</dbReference>
<gene>
    <name evidence="8" type="ORF">Lqui_2840</name>
</gene>
<dbReference type="InterPro" id="IPR001444">
    <property type="entry name" value="Flag_bb_rod_N"/>
</dbReference>
<evidence type="ECO:0000256" key="5">
    <source>
        <dbReference type="ARBA" id="ARBA00024934"/>
    </source>
</evidence>
<dbReference type="PATRIC" id="fig|45073.5.peg.3016"/>
<keyword evidence="4 6" id="KW-0975">Bacterial flagellum</keyword>
<protein>
    <recommendedName>
        <fullName evidence="3 6">Flagellar basal body rod protein FlgB</fullName>
    </recommendedName>
</protein>
<organism evidence="8 9">
    <name type="scientific">Legionella quinlivanii</name>
    <dbReference type="NCBI Taxonomy" id="45073"/>
    <lineage>
        <taxon>Bacteria</taxon>
        <taxon>Pseudomonadati</taxon>
        <taxon>Pseudomonadota</taxon>
        <taxon>Gammaproteobacteria</taxon>
        <taxon>Legionellales</taxon>
        <taxon>Legionellaceae</taxon>
        <taxon>Legionella</taxon>
    </lineage>
</organism>
<dbReference type="RefSeq" id="WP_058508896.1">
    <property type="nucleotide sequence ID" value="NZ_CAAAIK010000014.1"/>
</dbReference>
<evidence type="ECO:0000313" key="9">
    <source>
        <dbReference type="Proteomes" id="UP000054618"/>
    </source>
</evidence>
<comment type="caution">
    <text evidence="8">The sequence shown here is derived from an EMBL/GenBank/DDBJ whole genome shotgun (WGS) entry which is preliminary data.</text>
</comment>
<keyword evidence="8" id="KW-0966">Cell projection</keyword>
<comment type="similarity">
    <text evidence="2 6">Belongs to the flagella basal body rod proteins family.</text>
</comment>
<comment type="subunit">
    <text evidence="6">The basal body constitutes a major portion of the flagellar organelle and consists of a number of rings mounted on a central rod.</text>
</comment>
<dbReference type="InterPro" id="IPR006300">
    <property type="entry name" value="FlgB"/>
</dbReference>
<reference evidence="8 9" key="1">
    <citation type="submission" date="2015-11" db="EMBL/GenBank/DDBJ databases">
        <title>Genomic analysis of 38 Legionella species identifies large and diverse effector repertoires.</title>
        <authorList>
            <person name="Burstein D."/>
            <person name="Amaro F."/>
            <person name="Zusman T."/>
            <person name="Lifshitz Z."/>
            <person name="Cohen O."/>
            <person name="Gilbert J.A."/>
            <person name="Pupko T."/>
            <person name="Shuman H.A."/>
            <person name="Segal G."/>
        </authorList>
    </citation>
    <scope>NUCLEOTIDE SEQUENCE [LARGE SCALE GENOMIC DNA]</scope>
    <source>
        <strain evidence="8 9">CDC#1442-AUS-E</strain>
    </source>
</reference>
<feature type="domain" description="Flagellar basal body rod protein N-terminal" evidence="7">
    <location>
        <begin position="13"/>
        <end position="37"/>
    </location>
</feature>
<comment type="function">
    <text evidence="5 6">Structural component of flagellum, the bacterial motility apparatus. Part of the rod structure of flagellar basal body.</text>
</comment>
<evidence type="ECO:0000256" key="4">
    <source>
        <dbReference type="ARBA" id="ARBA00023143"/>
    </source>
</evidence>
<evidence type="ECO:0000256" key="6">
    <source>
        <dbReference type="PIRNR" id="PIRNR002889"/>
    </source>
</evidence>
<comment type="subcellular location">
    <subcellularLocation>
        <location evidence="1 6">Bacterial flagellum basal body</location>
    </subcellularLocation>
</comment>
<evidence type="ECO:0000259" key="7">
    <source>
        <dbReference type="Pfam" id="PF00460"/>
    </source>
</evidence>
<accession>A0A0W0XL06</accession>
<proteinExistence type="inferred from homology"/>
<keyword evidence="8" id="KW-0969">Cilium</keyword>
<evidence type="ECO:0000256" key="3">
    <source>
        <dbReference type="ARBA" id="ARBA00014376"/>
    </source>
</evidence>
<evidence type="ECO:0000256" key="1">
    <source>
        <dbReference type="ARBA" id="ARBA00004117"/>
    </source>
</evidence>
<dbReference type="STRING" id="45073.Lqui_2840"/>
<dbReference type="GO" id="GO:0030694">
    <property type="term" value="C:bacterial-type flagellum basal body, rod"/>
    <property type="evidence" value="ECO:0007669"/>
    <property type="project" value="InterPro"/>
</dbReference>
<dbReference type="Pfam" id="PF00460">
    <property type="entry name" value="Flg_bb_rod"/>
    <property type="match status" value="1"/>
</dbReference>
<dbReference type="Proteomes" id="UP000054618">
    <property type="component" value="Unassembled WGS sequence"/>
</dbReference>
<keyword evidence="9" id="KW-1185">Reference proteome</keyword>
<keyword evidence="8" id="KW-0282">Flagellum</keyword>
<evidence type="ECO:0000256" key="2">
    <source>
        <dbReference type="ARBA" id="ARBA00009677"/>
    </source>
</evidence>